<dbReference type="SUPFAM" id="SSF52743">
    <property type="entry name" value="Subtilisin-like"/>
    <property type="match status" value="1"/>
</dbReference>
<feature type="non-terminal residue" evidence="7">
    <location>
        <position position="1"/>
    </location>
</feature>
<feature type="non-terminal residue" evidence="7">
    <location>
        <position position="239"/>
    </location>
</feature>
<evidence type="ECO:0000256" key="4">
    <source>
        <dbReference type="ARBA" id="ARBA00022825"/>
    </source>
</evidence>
<dbReference type="EMBL" id="KZ987854">
    <property type="protein sequence ID" value="RKP14303.1"/>
    <property type="molecule type" value="Genomic_DNA"/>
</dbReference>
<evidence type="ECO:0000256" key="5">
    <source>
        <dbReference type="PROSITE-ProRule" id="PRU01240"/>
    </source>
</evidence>
<comment type="similarity">
    <text evidence="1 5">Belongs to the peptidase S8 family.</text>
</comment>
<sequence>QAETTWGLASLNTWANESLPLDGQRTYSYSKKRVGTGVNVYVIDSGINPHPTELGDRLTIGPNFSTDRTNDDLANHGTMMASIIGSRTYGVAKNVHITSIKVFNQYSVSTADALLRALQWTWKDQATNTKGPKGHLINLSAIFDPSSESVNNIGPNHSGANQLIRAAGNTGSDACSYSPMHSLSIFTVMAHNQEKKVPSFSNTGCSVMAAPGHRIVTWSNAYTKTSGYGTSQAAAFASG</sequence>
<evidence type="ECO:0000256" key="3">
    <source>
        <dbReference type="ARBA" id="ARBA00022801"/>
    </source>
</evidence>
<dbReference type="InterPro" id="IPR050131">
    <property type="entry name" value="Peptidase_S8_subtilisin-like"/>
</dbReference>
<dbReference type="GO" id="GO:0005615">
    <property type="term" value="C:extracellular space"/>
    <property type="evidence" value="ECO:0007669"/>
    <property type="project" value="TreeGrafter"/>
</dbReference>
<dbReference type="AlphaFoldDB" id="A0A4P9Y5R5"/>
<organism evidence="7 8">
    <name type="scientific">Piptocephalis cylindrospora</name>
    <dbReference type="NCBI Taxonomy" id="1907219"/>
    <lineage>
        <taxon>Eukaryota</taxon>
        <taxon>Fungi</taxon>
        <taxon>Fungi incertae sedis</taxon>
        <taxon>Zoopagomycota</taxon>
        <taxon>Zoopagomycotina</taxon>
        <taxon>Zoopagomycetes</taxon>
        <taxon>Zoopagales</taxon>
        <taxon>Piptocephalidaceae</taxon>
        <taxon>Piptocephalis</taxon>
    </lineage>
</organism>
<dbReference type="PROSITE" id="PS00136">
    <property type="entry name" value="SUBTILASE_ASP"/>
    <property type="match status" value="1"/>
</dbReference>
<evidence type="ECO:0000256" key="2">
    <source>
        <dbReference type="ARBA" id="ARBA00022670"/>
    </source>
</evidence>
<feature type="active site" description="Charge relay system" evidence="5">
    <location>
        <position position="76"/>
    </location>
</feature>
<feature type="active site" description="Charge relay system" evidence="5">
    <location>
        <position position="44"/>
    </location>
</feature>
<evidence type="ECO:0000256" key="1">
    <source>
        <dbReference type="ARBA" id="ARBA00011073"/>
    </source>
</evidence>
<feature type="active site" description="Charge relay system" evidence="5">
    <location>
        <position position="231"/>
    </location>
</feature>
<dbReference type="InterPro" id="IPR000209">
    <property type="entry name" value="Peptidase_S8/S53_dom"/>
</dbReference>
<dbReference type="InterPro" id="IPR036852">
    <property type="entry name" value="Peptidase_S8/S53_dom_sf"/>
</dbReference>
<dbReference type="PROSITE" id="PS51892">
    <property type="entry name" value="SUBTILASE"/>
    <property type="match status" value="1"/>
</dbReference>
<dbReference type="Proteomes" id="UP000267251">
    <property type="component" value="Unassembled WGS sequence"/>
</dbReference>
<evidence type="ECO:0000313" key="7">
    <source>
        <dbReference type="EMBL" id="RKP14303.1"/>
    </source>
</evidence>
<protein>
    <submittedName>
        <fullName evidence="7">Peptidase S8/S53 domain-containing protein</fullName>
    </submittedName>
</protein>
<keyword evidence="2 5" id="KW-0645">Protease</keyword>
<name>A0A4P9Y5R5_9FUNG</name>
<dbReference type="OrthoDB" id="206201at2759"/>
<dbReference type="Pfam" id="PF00082">
    <property type="entry name" value="Peptidase_S8"/>
    <property type="match status" value="1"/>
</dbReference>
<reference evidence="8" key="1">
    <citation type="journal article" date="2018" name="Nat. Microbiol.">
        <title>Leveraging single-cell genomics to expand the fungal tree of life.</title>
        <authorList>
            <person name="Ahrendt S.R."/>
            <person name="Quandt C.A."/>
            <person name="Ciobanu D."/>
            <person name="Clum A."/>
            <person name="Salamov A."/>
            <person name="Andreopoulos B."/>
            <person name="Cheng J.F."/>
            <person name="Woyke T."/>
            <person name="Pelin A."/>
            <person name="Henrissat B."/>
            <person name="Reynolds N.K."/>
            <person name="Benny G.L."/>
            <person name="Smith M.E."/>
            <person name="James T.Y."/>
            <person name="Grigoriev I.V."/>
        </authorList>
    </citation>
    <scope>NUCLEOTIDE SEQUENCE [LARGE SCALE GENOMIC DNA]</scope>
</reference>
<dbReference type="PRINTS" id="PR00723">
    <property type="entry name" value="SUBTILISIN"/>
</dbReference>
<keyword evidence="8" id="KW-1185">Reference proteome</keyword>
<evidence type="ECO:0000259" key="6">
    <source>
        <dbReference type="Pfam" id="PF00082"/>
    </source>
</evidence>
<keyword evidence="3 5" id="KW-0378">Hydrolase</keyword>
<evidence type="ECO:0000313" key="8">
    <source>
        <dbReference type="Proteomes" id="UP000267251"/>
    </source>
</evidence>
<dbReference type="InterPro" id="IPR023827">
    <property type="entry name" value="Peptidase_S8_Asp-AS"/>
</dbReference>
<keyword evidence="4 5" id="KW-0720">Serine protease</keyword>
<dbReference type="Gene3D" id="3.40.50.200">
    <property type="entry name" value="Peptidase S8/S53 domain"/>
    <property type="match status" value="1"/>
</dbReference>
<dbReference type="InterPro" id="IPR015500">
    <property type="entry name" value="Peptidase_S8_subtilisin-rel"/>
</dbReference>
<proteinExistence type="inferred from homology"/>
<feature type="domain" description="Peptidase S8/S53" evidence="6">
    <location>
        <begin position="35"/>
        <end position="239"/>
    </location>
</feature>
<dbReference type="PANTHER" id="PTHR43806">
    <property type="entry name" value="PEPTIDASE S8"/>
    <property type="match status" value="1"/>
</dbReference>
<dbReference type="GO" id="GO:0004252">
    <property type="term" value="F:serine-type endopeptidase activity"/>
    <property type="evidence" value="ECO:0007669"/>
    <property type="project" value="UniProtKB-UniRule"/>
</dbReference>
<gene>
    <name evidence="7" type="ORF">BJ684DRAFT_3417</name>
</gene>
<accession>A0A4P9Y5R5</accession>
<dbReference type="PANTHER" id="PTHR43806:SF11">
    <property type="entry name" value="CEREVISIN-RELATED"/>
    <property type="match status" value="1"/>
</dbReference>
<dbReference type="GO" id="GO:0006508">
    <property type="term" value="P:proteolysis"/>
    <property type="evidence" value="ECO:0007669"/>
    <property type="project" value="UniProtKB-KW"/>
</dbReference>